<dbReference type="KEGG" id="apln:108735064"/>
<feature type="compositionally biased region" description="Polar residues" evidence="1">
    <location>
        <begin position="76"/>
        <end position="87"/>
    </location>
</feature>
<dbReference type="Proteomes" id="UP000192223">
    <property type="component" value="Unplaced"/>
</dbReference>
<feature type="chain" id="PRO_5010738248" evidence="2">
    <location>
        <begin position="19"/>
        <end position="211"/>
    </location>
</feature>
<reference evidence="4" key="1">
    <citation type="submission" date="2025-08" db="UniProtKB">
        <authorList>
            <consortium name="RefSeq"/>
        </authorList>
    </citation>
    <scope>IDENTIFICATION</scope>
    <source>
        <tissue evidence="4">Entire body</tissue>
    </source>
</reference>
<evidence type="ECO:0000256" key="2">
    <source>
        <dbReference type="SAM" id="SignalP"/>
    </source>
</evidence>
<proteinExistence type="predicted"/>
<feature type="region of interest" description="Disordered" evidence="1">
    <location>
        <begin position="27"/>
        <end position="97"/>
    </location>
</feature>
<dbReference type="GeneID" id="108735064"/>
<feature type="compositionally biased region" description="Low complexity" evidence="1">
    <location>
        <begin position="27"/>
        <end position="36"/>
    </location>
</feature>
<dbReference type="RefSeq" id="XP_018322358.1">
    <property type="nucleotide sequence ID" value="XM_018466856.1"/>
</dbReference>
<feature type="compositionally biased region" description="Pro residues" evidence="1">
    <location>
        <begin position="54"/>
        <end position="73"/>
    </location>
</feature>
<sequence length="211" mass="22759">MNGAIVVVLFSIVALAACEPPRFRSFSRQQRFQPQRTSVTFERQEIQPEEPKPSYGPPAPSYGPPEYVPPAPEQPTTTEVSITTAEPQSEPVPVNTTTNTTAKLQQPQNNFFIVLPPQPEKYVLVNNNEPLVAVTSEQLVRVPSEPVFAAPAGIPSTNTRIVPARILQAPTGSSRTVAGGAIPGFPFASSVSNVVTPFSPFVQVQQQGNNK</sequence>
<feature type="signal peptide" evidence="2">
    <location>
        <begin position="1"/>
        <end position="18"/>
    </location>
</feature>
<organism evidence="3 4">
    <name type="scientific">Agrilus planipennis</name>
    <name type="common">Emerald ash borer</name>
    <name type="synonym">Agrilus marcopoli</name>
    <dbReference type="NCBI Taxonomy" id="224129"/>
    <lineage>
        <taxon>Eukaryota</taxon>
        <taxon>Metazoa</taxon>
        <taxon>Ecdysozoa</taxon>
        <taxon>Arthropoda</taxon>
        <taxon>Hexapoda</taxon>
        <taxon>Insecta</taxon>
        <taxon>Pterygota</taxon>
        <taxon>Neoptera</taxon>
        <taxon>Endopterygota</taxon>
        <taxon>Coleoptera</taxon>
        <taxon>Polyphaga</taxon>
        <taxon>Elateriformia</taxon>
        <taxon>Buprestoidea</taxon>
        <taxon>Buprestidae</taxon>
        <taxon>Agrilinae</taxon>
        <taxon>Agrilus</taxon>
    </lineage>
</organism>
<keyword evidence="2" id="KW-0732">Signal</keyword>
<evidence type="ECO:0000256" key="1">
    <source>
        <dbReference type="SAM" id="MobiDB-lite"/>
    </source>
</evidence>
<keyword evidence="3" id="KW-1185">Reference proteome</keyword>
<protein>
    <submittedName>
        <fullName evidence="4">Pollen-specific leucine-rich repeat extensin-like protein 2</fullName>
    </submittedName>
</protein>
<evidence type="ECO:0000313" key="3">
    <source>
        <dbReference type="Proteomes" id="UP000192223"/>
    </source>
</evidence>
<evidence type="ECO:0000313" key="4">
    <source>
        <dbReference type="RefSeq" id="XP_018322358.1"/>
    </source>
</evidence>
<name>A0A1W4WQH0_AGRPL</name>
<dbReference type="AlphaFoldDB" id="A0A1W4WQH0"/>
<gene>
    <name evidence="4" type="primary">LOC108735064</name>
</gene>
<feature type="compositionally biased region" description="Basic and acidic residues" evidence="1">
    <location>
        <begin position="42"/>
        <end position="52"/>
    </location>
</feature>
<dbReference type="InParanoid" id="A0A1W4WQH0"/>
<accession>A0A1W4WQH0</accession>